<dbReference type="Proteomes" id="UP000451860">
    <property type="component" value="Unassembled WGS sequence"/>
</dbReference>
<keyword evidence="2 5" id="KW-0808">Transferase</keyword>
<evidence type="ECO:0000256" key="5">
    <source>
        <dbReference type="RuleBase" id="RU367021"/>
    </source>
</evidence>
<keyword evidence="4 5" id="KW-0012">Acyltransferase</keyword>
<evidence type="ECO:0000256" key="4">
    <source>
        <dbReference type="ARBA" id="ARBA00023315"/>
    </source>
</evidence>
<evidence type="ECO:0000256" key="1">
    <source>
        <dbReference type="ARBA" id="ARBA00007274"/>
    </source>
</evidence>
<gene>
    <name evidence="7" type="ORF">GB883_11015</name>
</gene>
<dbReference type="Pfam" id="PF12464">
    <property type="entry name" value="Mac"/>
    <property type="match status" value="1"/>
</dbReference>
<dbReference type="CDD" id="cd03357">
    <property type="entry name" value="LbH_MAT_GAT"/>
    <property type="match status" value="1"/>
</dbReference>
<feature type="domain" description="Maltose/galactoside acetyltransferase" evidence="6">
    <location>
        <begin position="7"/>
        <end position="61"/>
    </location>
</feature>
<dbReference type="SMART" id="SM01266">
    <property type="entry name" value="Mac"/>
    <property type="match status" value="1"/>
</dbReference>
<comment type="similarity">
    <text evidence="1 5">Belongs to the transferase hexapeptide repeat family.</text>
</comment>
<dbReference type="EC" id="2.3.1.-" evidence="5"/>
<dbReference type="GO" id="GO:0008870">
    <property type="term" value="F:galactoside O-acetyltransferase activity"/>
    <property type="evidence" value="ECO:0007669"/>
    <property type="project" value="TreeGrafter"/>
</dbReference>
<keyword evidence="8" id="KW-1185">Reference proteome</keyword>
<dbReference type="FunFam" id="2.160.10.10:FF:000025">
    <property type="entry name" value="Hexapeptide-repeat containing-acetyltransferase"/>
    <property type="match status" value="1"/>
</dbReference>
<reference evidence="7 8" key="1">
    <citation type="submission" date="2019-10" db="EMBL/GenBank/DDBJ databases">
        <title>Georgenia wutianyii sp. nov. and Georgenia yuyongxinii sp. nov. isolated from plateau pika (Ochotona curzoniae) in the Qinghai-Tibet plateau of China.</title>
        <authorList>
            <person name="Tian Z."/>
        </authorList>
    </citation>
    <scope>NUCLEOTIDE SEQUENCE [LARGE SCALE GENOMIC DNA]</scope>
    <source>
        <strain evidence="7 8">DSM 21501</strain>
    </source>
</reference>
<dbReference type="Gene3D" id="2.160.10.10">
    <property type="entry name" value="Hexapeptide repeat proteins"/>
    <property type="match status" value="1"/>
</dbReference>
<dbReference type="SUPFAM" id="SSF51161">
    <property type="entry name" value="Trimeric LpxA-like enzymes"/>
    <property type="match status" value="1"/>
</dbReference>
<sequence>MNLDQQRARMCAGEWYNDLTDELVAARENTVRRTDEYNASFGRASAEREMLLADLLEKIGRNVHFEPTFRCEFGFHISIGENFYANFDCVMLDGGGITIGDNVLLGPRVSIYTTNHALRPADRAAGWCIARPVTLEDDVWIGGDVSINPGVTIGTGSVVGSGSVVTRSIPAGVIAAGVPARVVRPITGADGVPPGS</sequence>
<dbReference type="RefSeq" id="WP_152204378.1">
    <property type="nucleotide sequence ID" value="NZ_VUKF01000051.1"/>
</dbReference>
<dbReference type="AlphaFoldDB" id="A0A7J5UNT3"/>
<evidence type="ECO:0000256" key="3">
    <source>
        <dbReference type="ARBA" id="ARBA00022737"/>
    </source>
</evidence>
<dbReference type="OrthoDB" id="2643438at2"/>
<dbReference type="InterPro" id="IPR039369">
    <property type="entry name" value="LacA-like"/>
</dbReference>
<evidence type="ECO:0000256" key="2">
    <source>
        <dbReference type="ARBA" id="ARBA00022679"/>
    </source>
</evidence>
<dbReference type="InterPro" id="IPR024688">
    <property type="entry name" value="Mac_dom"/>
</dbReference>
<dbReference type="PROSITE" id="PS00101">
    <property type="entry name" value="HEXAPEP_TRANSFERASES"/>
    <property type="match status" value="1"/>
</dbReference>
<keyword evidence="3" id="KW-0677">Repeat</keyword>
<proteinExistence type="inferred from homology"/>
<comment type="caution">
    <text evidence="7">The sequence shown here is derived from an EMBL/GenBank/DDBJ whole genome shotgun (WGS) entry which is preliminary data.</text>
</comment>
<evidence type="ECO:0000259" key="6">
    <source>
        <dbReference type="SMART" id="SM01266"/>
    </source>
</evidence>
<accession>A0A7J5UNT3</accession>
<dbReference type="PANTHER" id="PTHR43017">
    <property type="entry name" value="GALACTOSIDE O-ACETYLTRANSFERASE"/>
    <property type="match status" value="1"/>
</dbReference>
<dbReference type="Pfam" id="PF00132">
    <property type="entry name" value="Hexapep"/>
    <property type="match status" value="1"/>
</dbReference>
<dbReference type="InterPro" id="IPR011004">
    <property type="entry name" value="Trimer_LpxA-like_sf"/>
</dbReference>
<name>A0A7J5UNT3_9MICO</name>
<dbReference type="InterPro" id="IPR018357">
    <property type="entry name" value="Hexapep_transf_CS"/>
</dbReference>
<protein>
    <recommendedName>
        <fullName evidence="5">Acetyltransferase</fullName>
        <ecNumber evidence="5">2.3.1.-</ecNumber>
    </recommendedName>
</protein>
<evidence type="ECO:0000313" key="7">
    <source>
        <dbReference type="EMBL" id="KAE8764045.1"/>
    </source>
</evidence>
<evidence type="ECO:0000313" key="8">
    <source>
        <dbReference type="Proteomes" id="UP000451860"/>
    </source>
</evidence>
<organism evidence="7 8">
    <name type="scientific">Georgenia thermotolerans</name>
    <dbReference type="NCBI Taxonomy" id="527326"/>
    <lineage>
        <taxon>Bacteria</taxon>
        <taxon>Bacillati</taxon>
        <taxon>Actinomycetota</taxon>
        <taxon>Actinomycetes</taxon>
        <taxon>Micrococcales</taxon>
        <taxon>Bogoriellaceae</taxon>
        <taxon>Georgenia</taxon>
    </lineage>
</organism>
<dbReference type="PANTHER" id="PTHR43017:SF1">
    <property type="entry name" value="ACETYLTRANSFERASE YJL218W-RELATED"/>
    <property type="match status" value="1"/>
</dbReference>
<dbReference type="EMBL" id="WHJE01000045">
    <property type="protein sequence ID" value="KAE8764045.1"/>
    <property type="molecule type" value="Genomic_DNA"/>
</dbReference>
<dbReference type="InterPro" id="IPR001451">
    <property type="entry name" value="Hexapep"/>
</dbReference>